<name>F8AED5_PYRYC</name>
<dbReference type="Proteomes" id="UP000008386">
    <property type="component" value="Chromosome"/>
</dbReference>
<dbReference type="AlphaFoldDB" id="F8AED5"/>
<dbReference type="GO" id="GO:0046872">
    <property type="term" value="F:metal ion binding"/>
    <property type="evidence" value="ECO:0007669"/>
    <property type="project" value="UniProtKB-KW"/>
</dbReference>
<dbReference type="CDD" id="cd10013">
    <property type="entry name" value="Cas3''_I"/>
    <property type="match status" value="1"/>
</dbReference>
<dbReference type="SUPFAM" id="SSF109604">
    <property type="entry name" value="HD-domain/PDEase-like"/>
    <property type="match status" value="1"/>
</dbReference>
<keyword evidence="3" id="KW-0051">Antiviral defense</keyword>
<evidence type="ECO:0000256" key="1">
    <source>
        <dbReference type="ARBA" id="ARBA00022723"/>
    </source>
</evidence>
<accession>F8AED5</accession>
<dbReference type="KEGG" id="pya:PYCH_09660"/>
<evidence type="ECO:0000313" key="5">
    <source>
        <dbReference type="EMBL" id="AEH24651.1"/>
    </source>
</evidence>
<feature type="domain" description="HD Cas3-type" evidence="4">
    <location>
        <begin position="33"/>
        <end position="185"/>
    </location>
</feature>
<keyword evidence="6" id="KW-1185">Reference proteome</keyword>
<gene>
    <name evidence="5" type="ordered locus">PYCH_09660</name>
</gene>
<dbReference type="RefSeq" id="WP_013905708.1">
    <property type="nucleotide sequence ID" value="NC_015680.1"/>
</dbReference>
<dbReference type="InterPro" id="IPR006483">
    <property type="entry name" value="CRISPR-assoc_Cas3_HD"/>
</dbReference>
<evidence type="ECO:0000256" key="2">
    <source>
        <dbReference type="ARBA" id="ARBA00022801"/>
    </source>
</evidence>
<dbReference type="eggNOG" id="arCOG01443">
    <property type="taxonomic scope" value="Archaea"/>
</dbReference>
<proteinExistence type="predicted"/>
<dbReference type="InterPro" id="IPR006674">
    <property type="entry name" value="HD_domain"/>
</dbReference>
<evidence type="ECO:0000313" key="6">
    <source>
        <dbReference type="Proteomes" id="UP000008386"/>
    </source>
</evidence>
<dbReference type="GO" id="GO:0051607">
    <property type="term" value="P:defense response to virus"/>
    <property type="evidence" value="ECO:0007669"/>
    <property type="project" value="UniProtKB-KW"/>
</dbReference>
<dbReference type="PROSITE" id="PS51643">
    <property type="entry name" value="HD_CAS3"/>
    <property type="match status" value="1"/>
</dbReference>
<reference evidence="5 6" key="1">
    <citation type="journal article" date="2011" name="J. Bacteriol.">
        <title>Complete genome sequence of the obligate piezophilic hyperthermophilic archaeon Pyrococcus yayanosii CH1.</title>
        <authorList>
            <person name="Jun X."/>
            <person name="Lupeng L."/>
            <person name="Minjuan X."/>
            <person name="Oger P."/>
            <person name="Fengping W."/>
            <person name="Jebbar M."/>
            <person name="Xiang X."/>
        </authorList>
    </citation>
    <scope>NUCLEOTIDE SEQUENCE [LARGE SCALE GENOMIC DNA]</scope>
    <source>
        <strain evidence="6">CH1 / JCM 16557</strain>
    </source>
</reference>
<keyword evidence="1" id="KW-0479">Metal-binding</keyword>
<dbReference type="HOGENOM" id="CLU_1253645_0_0_2"/>
<organism evidence="5 6">
    <name type="scientific">Pyrococcus yayanosii (strain CH1 / JCM 16557)</name>
    <dbReference type="NCBI Taxonomy" id="529709"/>
    <lineage>
        <taxon>Archaea</taxon>
        <taxon>Methanobacteriati</taxon>
        <taxon>Methanobacteriota</taxon>
        <taxon>Thermococci</taxon>
        <taxon>Thermococcales</taxon>
        <taxon>Thermococcaceae</taxon>
        <taxon>Pyrococcus</taxon>
    </lineage>
</organism>
<dbReference type="GO" id="GO:0016787">
    <property type="term" value="F:hydrolase activity"/>
    <property type="evidence" value="ECO:0007669"/>
    <property type="project" value="UniProtKB-KW"/>
</dbReference>
<protein>
    <submittedName>
        <fullName evidence="5">CRISPR-associated HD domain protein</fullName>
    </submittedName>
</protein>
<keyword evidence="2" id="KW-0378">Hydrolase</keyword>
<evidence type="ECO:0000256" key="3">
    <source>
        <dbReference type="ARBA" id="ARBA00023118"/>
    </source>
</evidence>
<dbReference type="EMBL" id="CP002779">
    <property type="protein sequence ID" value="AEH24651.1"/>
    <property type="molecule type" value="Genomic_DNA"/>
</dbReference>
<evidence type="ECO:0000259" key="4">
    <source>
        <dbReference type="PROSITE" id="PS51643"/>
    </source>
</evidence>
<dbReference type="Pfam" id="PF01966">
    <property type="entry name" value="HD"/>
    <property type="match status" value="1"/>
</dbReference>
<dbReference type="InterPro" id="IPR038257">
    <property type="entry name" value="CRISPR-assoc_Cas3_HD_sf"/>
</dbReference>
<dbReference type="OrthoDB" id="38882at2157"/>
<dbReference type="Gene3D" id="1.10.3210.30">
    <property type="match status" value="1"/>
</dbReference>
<sequence>MTCCAYFKDGRCIESMEAHITEGLRFIERIYIARNYGKFLSRVLGLKKVRAEELLLKAYAIHDVGKCLEEFQDAKQGFRYHEFYSALVAREVLKQFGKASEIATIAIFLHHHDWVREKPPRKPRNLKLHSDCIEVIEDLIGAEIPKSVPWTAPDEFRDWMIKVFSSNIRAVYALLLPISLADNYSALKNRGGEQTMLGKEVMKAVFTRREVEACLRYSR</sequence>
<dbReference type="STRING" id="529709.PYCH_09660"/>
<dbReference type="GeneID" id="10837541"/>